<dbReference type="CDD" id="cd03193">
    <property type="entry name" value="GST_C_Metaxin"/>
    <property type="match status" value="1"/>
</dbReference>
<accession>A0A1H2ED68</accession>
<dbReference type="STRING" id="364197.SAMN05216296_0663"/>
<dbReference type="InterPro" id="IPR026928">
    <property type="entry name" value="FAX/IsoI-like"/>
</dbReference>
<dbReference type="SUPFAM" id="SSF47616">
    <property type="entry name" value="GST C-terminal domain-like"/>
    <property type="match status" value="1"/>
</dbReference>
<sequence>MLRLFQFPPNFGVPNPSPFCLKVETWLRMAGMDYQVKTVFDPRKAPKGKLPFIELDGRVIADSEIILRTLKATGTDLDAHLDAAGRARGLCITRLCDEHLAPLILYFRWVADAGWVQTRPAFFGKLPAPLQLFVPRMIRNQTRKALRAQGLGRHTPDELLLFAREDLQALSDLLGDSAFFGGEQPCSADAAAYGVLANIILATLETPIGQMARQEFPALVAYCERLRSQFWA</sequence>
<evidence type="ECO:0000259" key="1">
    <source>
        <dbReference type="Pfam" id="PF17171"/>
    </source>
</evidence>
<feature type="domain" description="Metaxin glutathione S-transferase" evidence="1">
    <location>
        <begin position="163"/>
        <end position="226"/>
    </location>
</feature>
<feature type="domain" description="Thioredoxin-like fold" evidence="2">
    <location>
        <begin position="18"/>
        <end position="112"/>
    </location>
</feature>
<name>A0A1H2ED68_9PSED</name>
<dbReference type="SFLD" id="SFLDS00019">
    <property type="entry name" value="Glutathione_Transferase_(cytos"/>
    <property type="match status" value="1"/>
</dbReference>
<dbReference type="Gene3D" id="3.40.30.10">
    <property type="entry name" value="Glutaredoxin"/>
    <property type="match status" value="1"/>
</dbReference>
<dbReference type="InterPro" id="IPR012336">
    <property type="entry name" value="Thioredoxin-like_fold"/>
</dbReference>
<dbReference type="InterPro" id="IPR036282">
    <property type="entry name" value="Glutathione-S-Trfase_C_sf"/>
</dbReference>
<protein>
    <submittedName>
        <fullName evidence="3">Glutathione S-transferase</fullName>
    </submittedName>
</protein>
<dbReference type="PANTHER" id="PTHR12289">
    <property type="entry name" value="METAXIN RELATED"/>
    <property type="match status" value="1"/>
</dbReference>
<dbReference type="Proteomes" id="UP000243232">
    <property type="component" value="Chromosome I"/>
</dbReference>
<gene>
    <name evidence="3" type="ORF">SAMN05216296_0663</name>
</gene>
<dbReference type="OrthoDB" id="9810080at2"/>
<dbReference type="Pfam" id="PF17171">
    <property type="entry name" value="GST_C_6"/>
    <property type="match status" value="1"/>
</dbReference>
<dbReference type="RefSeq" id="WP_090193081.1">
    <property type="nucleotide sequence ID" value="NZ_LT629785.1"/>
</dbReference>
<dbReference type="Gene3D" id="1.20.1050.10">
    <property type="match status" value="2"/>
</dbReference>
<dbReference type="InterPro" id="IPR050931">
    <property type="entry name" value="Mito_Protein_Transport_Metaxin"/>
</dbReference>
<evidence type="ECO:0000313" key="4">
    <source>
        <dbReference type="Proteomes" id="UP000243232"/>
    </source>
</evidence>
<keyword evidence="3" id="KW-0808">Transferase</keyword>
<evidence type="ECO:0000313" key="3">
    <source>
        <dbReference type="EMBL" id="SDT93051.1"/>
    </source>
</evidence>
<dbReference type="Pfam" id="PF17172">
    <property type="entry name" value="GST_N_4"/>
    <property type="match status" value="1"/>
</dbReference>
<organism evidence="3 4">
    <name type="scientific">Pseudomonas pohangensis</name>
    <dbReference type="NCBI Taxonomy" id="364197"/>
    <lineage>
        <taxon>Bacteria</taxon>
        <taxon>Pseudomonadati</taxon>
        <taxon>Pseudomonadota</taxon>
        <taxon>Gammaproteobacteria</taxon>
        <taxon>Pseudomonadales</taxon>
        <taxon>Pseudomonadaceae</taxon>
        <taxon>Pseudomonas</taxon>
    </lineage>
</organism>
<dbReference type="CDD" id="cd03080">
    <property type="entry name" value="GST_N_Metaxin_like"/>
    <property type="match status" value="1"/>
</dbReference>
<dbReference type="InterPro" id="IPR036249">
    <property type="entry name" value="Thioredoxin-like_sf"/>
</dbReference>
<dbReference type="GO" id="GO:0016740">
    <property type="term" value="F:transferase activity"/>
    <property type="evidence" value="ECO:0007669"/>
    <property type="project" value="UniProtKB-KW"/>
</dbReference>
<dbReference type="SFLD" id="SFLDG01180">
    <property type="entry name" value="SUF1"/>
    <property type="match status" value="1"/>
</dbReference>
<dbReference type="PANTHER" id="PTHR12289:SF41">
    <property type="entry name" value="FAILED AXON CONNECTIONS-RELATED"/>
    <property type="match status" value="1"/>
</dbReference>
<dbReference type="InterPro" id="IPR033468">
    <property type="entry name" value="Metaxin_GST"/>
</dbReference>
<keyword evidence="4" id="KW-1185">Reference proteome</keyword>
<dbReference type="InterPro" id="IPR040079">
    <property type="entry name" value="Glutathione_S-Trfase"/>
</dbReference>
<dbReference type="EMBL" id="LT629785">
    <property type="protein sequence ID" value="SDT93051.1"/>
    <property type="molecule type" value="Genomic_DNA"/>
</dbReference>
<dbReference type="AlphaFoldDB" id="A0A1H2ED68"/>
<proteinExistence type="predicted"/>
<evidence type="ECO:0000259" key="2">
    <source>
        <dbReference type="Pfam" id="PF17172"/>
    </source>
</evidence>
<reference evidence="4" key="1">
    <citation type="submission" date="2016-10" db="EMBL/GenBank/DDBJ databases">
        <authorList>
            <person name="Varghese N."/>
            <person name="Submissions S."/>
        </authorList>
    </citation>
    <scope>NUCLEOTIDE SEQUENCE [LARGE SCALE GENOMIC DNA]</scope>
    <source>
        <strain evidence="4">DSM 17875</strain>
    </source>
</reference>
<dbReference type="SFLD" id="SFLDG01200">
    <property type="entry name" value="SUF1.1"/>
    <property type="match status" value="1"/>
</dbReference>
<dbReference type="GO" id="GO:0005737">
    <property type="term" value="C:cytoplasm"/>
    <property type="evidence" value="ECO:0007669"/>
    <property type="project" value="TreeGrafter"/>
</dbReference>
<dbReference type="SUPFAM" id="SSF52833">
    <property type="entry name" value="Thioredoxin-like"/>
    <property type="match status" value="1"/>
</dbReference>